<dbReference type="EMBL" id="JAPESX010000940">
    <property type="protein sequence ID" value="KAJ8119196.1"/>
    <property type="molecule type" value="Genomic_DNA"/>
</dbReference>
<protein>
    <submittedName>
        <fullName evidence="1">Uncharacterized protein</fullName>
    </submittedName>
</protein>
<accession>A0ACC2IVD6</accession>
<reference evidence="1" key="1">
    <citation type="submission" date="2022-11" db="EMBL/GenBank/DDBJ databases">
        <title>Genome Sequence of Nemania bipapillata.</title>
        <authorList>
            <person name="Buettner E."/>
        </authorList>
    </citation>
    <scope>NUCLEOTIDE SEQUENCE</scope>
    <source>
        <strain evidence="1">CP14</strain>
    </source>
</reference>
<proteinExistence type="predicted"/>
<keyword evidence="2" id="KW-1185">Reference proteome</keyword>
<sequence length="415" mass="41831">MITARHLATAVLLAQGIAGSVIGRHQPTPEKDTCLETGTAVYLISNDSPNTIIALPIGEDGTLSAGTITPSGGNGSVSFAHKVGVPAAPDGLVSQSSITIAGQHLFAVNAGSNTVSMFTISSKDPLSLTPVGSPASVPGEFPNTVAASTKNSLACVGMSGAVAGISCAPFSAKTGLGRMDTLRGVALDQTTPPVGPTDTIAHAFFSEDESTLLTMVKGDPDTNKTGFVSMLPISQKASCRKGAPAVFAAAQKDMRSTPSGTGVLFGSQVIPGTDTVFASDASFGAVVLKVDLKAGKATTLSAQKIDGQSATCWSAFVPATNTVFVSDVSVPRLVEMSPKNASIISITELADTGASGFIDLKASGAFLYALAPGNGTVDPMILVLDISGGPATAKPIQMFDLKGMAGVNAQGMAIL</sequence>
<gene>
    <name evidence="1" type="ORF">ONZ43_g3812</name>
</gene>
<name>A0ACC2IVD6_9PEZI</name>
<evidence type="ECO:0000313" key="1">
    <source>
        <dbReference type="EMBL" id="KAJ8119196.1"/>
    </source>
</evidence>
<comment type="caution">
    <text evidence="1">The sequence shown here is derived from an EMBL/GenBank/DDBJ whole genome shotgun (WGS) entry which is preliminary data.</text>
</comment>
<organism evidence="1 2">
    <name type="scientific">Nemania bipapillata</name>
    <dbReference type="NCBI Taxonomy" id="110536"/>
    <lineage>
        <taxon>Eukaryota</taxon>
        <taxon>Fungi</taxon>
        <taxon>Dikarya</taxon>
        <taxon>Ascomycota</taxon>
        <taxon>Pezizomycotina</taxon>
        <taxon>Sordariomycetes</taxon>
        <taxon>Xylariomycetidae</taxon>
        <taxon>Xylariales</taxon>
        <taxon>Xylariaceae</taxon>
        <taxon>Nemania</taxon>
    </lineage>
</organism>
<evidence type="ECO:0000313" key="2">
    <source>
        <dbReference type="Proteomes" id="UP001153334"/>
    </source>
</evidence>
<dbReference type="Proteomes" id="UP001153334">
    <property type="component" value="Unassembled WGS sequence"/>
</dbReference>